<feature type="compositionally biased region" description="Acidic residues" evidence="1">
    <location>
        <begin position="526"/>
        <end position="550"/>
    </location>
</feature>
<feature type="region of interest" description="Disordered" evidence="1">
    <location>
        <begin position="730"/>
        <end position="800"/>
    </location>
</feature>
<feature type="compositionally biased region" description="Basic and acidic residues" evidence="1">
    <location>
        <begin position="784"/>
        <end position="800"/>
    </location>
</feature>
<feature type="region of interest" description="Disordered" evidence="1">
    <location>
        <begin position="200"/>
        <end position="219"/>
    </location>
</feature>
<dbReference type="Pfam" id="PF08728">
    <property type="entry name" value="CRT10"/>
    <property type="match status" value="2"/>
</dbReference>
<accession>A0A2B7WVZ1</accession>
<reference evidence="2 3" key="1">
    <citation type="submission" date="2017-10" db="EMBL/GenBank/DDBJ databases">
        <title>Comparative genomics in systemic dimorphic fungi from Ajellomycetaceae.</title>
        <authorList>
            <person name="Munoz J.F."/>
            <person name="Mcewen J.G."/>
            <person name="Clay O.K."/>
            <person name="Cuomo C.A."/>
        </authorList>
    </citation>
    <scope>NUCLEOTIDE SEQUENCE [LARGE SCALE GENOMIC DNA]</scope>
    <source>
        <strain evidence="2 3">UAMH130</strain>
    </source>
</reference>
<evidence type="ECO:0000313" key="3">
    <source>
        <dbReference type="Proteomes" id="UP000224080"/>
    </source>
</evidence>
<feature type="region of interest" description="Disordered" evidence="1">
    <location>
        <begin position="495"/>
        <end position="550"/>
    </location>
</feature>
<feature type="compositionally biased region" description="Basic residues" evidence="1">
    <location>
        <begin position="754"/>
        <end position="765"/>
    </location>
</feature>
<evidence type="ECO:0000313" key="2">
    <source>
        <dbReference type="EMBL" id="PGH00672.1"/>
    </source>
</evidence>
<feature type="region of interest" description="Disordered" evidence="1">
    <location>
        <begin position="1"/>
        <end position="22"/>
    </location>
</feature>
<dbReference type="Proteomes" id="UP000224080">
    <property type="component" value="Unassembled WGS sequence"/>
</dbReference>
<gene>
    <name evidence="2" type="ORF">GX51_05658</name>
</gene>
<sequence length="853" mass="94763">MAGRQSSPGTGDPLGRLPVEERDETIRVKENGVEIGREYTALSQHRNLYFAAFEHQIYVYQPACRGRALAPKPAMIITPVPKNPDASGYITRNKPHVINAIRVEDLGHEEILLLATDSGNVAAYRTERIFAVIEEAQVTGNGKPTELGELVDCFFSDWVGQSAWGLAVHKTARMIAVSSNSWCITVFAFALVGHASAARGATKGSKPPHPSTEASQSLEWTNVSSEPQYSVLRRISPDKRRVRNIRFTLVGHKNNIPNIGFLNCYLDPEGDWLISTDISNKLMMFNIWEYPTPVKIIDVQQDPPNPPGRVHDSRQLGWNVLALDPRSFRPKATLNEACGGTPRKYPHNEDAYDLTALIQHKRSNYTREDSSPLDSVADESDDSSDETFSLGSDFPSPTDSPMGGELSFDSSSPPSPVCRDEGSENESDQKGFGNPNGEENMDLDRSTEEESMEDIPSNSDPNPLLVTWASLQGEPPGLTADTELVDDLLLAAIDTAEDLPSNDDDHDVQEDDGDDDYEAMDGHWDEGEEGGEEEEQEEEEEGREYGQDDDEEYNYEYAAFQYGGSNGDNSLVESLKQHSPGYSSNEIFPDISSWLSGAEDPERAKLPFADFPILHFTQNSIRMFPHPFAKMSSIILRDALVQDLHDAPPNLEMVERFNIVNQIPELGIVLAASQKGRVGIFSLTEHPDGMAFRLDHIIPSERQEREGARPLVQIAGMAVGPVENHLIPLDEISSSPASPPIAADNRANTTAPTHSHHSHHSHSSRRPTGIARAGAEVEISPPTPDRHELSEDTSPDRQEQWHGIEFSRRYRLLIMYANLTIMHYELFYDWPTDMMGPHGRLLHEIGRGSLLRP</sequence>
<dbReference type="EMBL" id="PDNC01000082">
    <property type="protein sequence ID" value="PGH00672.1"/>
    <property type="molecule type" value="Genomic_DNA"/>
</dbReference>
<name>A0A2B7WVZ1_9EURO</name>
<organism evidence="2 3">
    <name type="scientific">Blastomyces parvus</name>
    <dbReference type="NCBI Taxonomy" id="2060905"/>
    <lineage>
        <taxon>Eukaryota</taxon>
        <taxon>Fungi</taxon>
        <taxon>Dikarya</taxon>
        <taxon>Ascomycota</taxon>
        <taxon>Pezizomycotina</taxon>
        <taxon>Eurotiomycetes</taxon>
        <taxon>Eurotiomycetidae</taxon>
        <taxon>Onygenales</taxon>
        <taxon>Ajellomycetaceae</taxon>
        <taxon>Blastomyces</taxon>
    </lineage>
</organism>
<dbReference type="InterPro" id="IPR014839">
    <property type="entry name" value="Crt10"/>
</dbReference>
<feature type="compositionally biased region" description="Acidic residues" evidence="1">
    <location>
        <begin position="495"/>
        <end position="519"/>
    </location>
</feature>
<protein>
    <submittedName>
        <fullName evidence="2">Uncharacterized protein</fullName>
    </submittedName>
</protein>
<dbReference type="OrthoDB" id="5591786at2759"/>
<feature type="compositionally biased region" description="Low complexity" evidence="1">
    <location>
        <begin position="732"/>
        <end position="743"/>
    </location>
</feature>
<keyword evidence="3" id="KW-1185">Reference proteome</keyword>
<comment type="caution">
    <text evidence="2">The sequence shown here is derived from an EMBL/GenBank/DDBJ whole genome shotgun (WGS) entry which is preliminary data.</text>
</comment>
<dbReference type="AlphaFoldDB" id="A0A2B7WVZ1"/>
<proteinExistence type="predicted"/>
<dbReference type="STRING" id="2060905.A0A2B7WVZ1"/>
<feature type="region of interest" description="Disordered" evidence="1">
    <location>
        <begin position="363"/>
        <end position="482"/>
    </location>
</feature>
<evidence type="ECO:0000256" key="1">
    <source>
        <dbReference type="SAM" id="MobiDB-lite"/>
    </source>
</evidence>
<feature type="compositionally biased region" description="Acidic residues" evidence="1">
    <location>
        <begin position="376"/>
        <end position="385"/>
    </location>
</feature>